<organism evidence="1 2">
    <name type="scientific">Trema orientale</name>
    <name type="common">Charcoal tree</name>
    <name type="synonym">Celtis orientalis</name>
    <dbReference type="NCBI Taxonomy" id="63057"/>
    <lineage>
        <taxon>Eukaryota</taxon>
        <taxon>Viridiplantae</taxon>
        <taxon>Streptophyta</taxon>
        <taxon>Embryophyta</taxon>
        <taxon>Tracheophyta</taxon>
        <taxon>Spermatophyta</taxon>
        <taxon>Magnoliopsida</taxon>
        <taxon>eudicotyledons</taxon>
        <taxon>Gunneridae</taxon>
        <taxon>Pentapetalae</taxon>
        <taxon>rosids</taxon>
        <taxon>fabids</taxon>
        <taxon>Rosales</taxon>
        <taxon>Cannabaceae</taxon>
        <taxon>Trema</taxon>
    </lineage>
</organism>
<protein>
    <submittedName>
        <fullName evidence="1">Uncharacterized protein</fullName>
    </submittedName>
</protein>
<evidence type="ECO:0000313" key="1">
    <source>
        <dbReference type="EMBL" id="POO02749.1"/>
    </source>
</evidence>
<dbReference type="Proteomes" id="UP000237000">
    <property type="component" value="Unassembled WGS sequence"/>
</dbReference>
<sequence>MRLGKAMVKQCTLTSQRQPFLHQFVCSEKMVIDKVCFQIGLLLDYGVYPVNITKTIKQTTTVLAKPQGMVLKFTIKLTPLNAFAQEGTSNWCEFFMNRCSSNLAAVGLSAGFLRKQHCKKSLPSFDSISGMGGESFKTLNMAAACINRQDF</sequence>
<dbReference type="OrthoDB" id="10279713at2759"/>
<gene>
    <name evidence="1" type="ORF">TorRG33x02_017350</name>
</gene>
<keyword evidence="2" id="KW-1185">Reference proteome</keyword>
<name>A0A2P5FY95_TREOI</name>
<proteinExistence type="predicted"/>
<dbReference type="AlphaFoldDB" id="A0A2P5FY95"/>
<dbReference type="EMBL" id="JXTC01000004">
    <property type="protein sequence ID" value="POO02749.1"/>
    <property type="molecule type" value="Genomic_DNA"/>
</dbReference>
<dbReference type="InParanoid" id="A0A2P5FY95"/>
<evidence type="ECO:0000313" key="2">
    <source>
        <dbReference type="Proteomes" id="UP000237000"/>
    </source>
</evidence>
<accession>A0A2P5FY95</accession>
<reference evidence="2" key="1">
    <citation type="submission" date="2016-06" db="EMBL/GenBank/DDBJ databases">
        <title>Parallel loss of symbiosis genes in relatives of nitrogen-fixing non-legume Parasponia.</title>
        <authorList>
            <person name="Van Velzen R."/>
            <person name="Holmer R."/>
            <person name="Bu F."/>
            <person name="Rutten L."/>
            <person name="Van Zeijl A."/>
            <person name="Liu W."/>
            <person name="Santuari L."/>
            <person name="Cao Q."/>
            <person name="Sharma T."/>
            <person name="Shen D."/>
            <person name="Roswanjaya Y."/>
            <person name="Wardhani T."/>
            <person name="Kalhor M.S."/>
            <person name="Jansen J."/>
            <person name="Van den Hoogen J."/>
            <person name="Gungor B."/>
            <person name="Hartog M."/>
            <person name="Hontelez J."/>
            <person name="Verver J."/>
            <person name="Yang W.-C."/>
            <person name="Schijlen E."/>
            <person name="Repin R."/>
            <person name="Schilthuizen M."/>
            <person name="Schranz E."/>
            <person name="Heidstra R."/>
            <person name="Miyata K."/>
            <person name="Fedorova E."/>
            <person name="Kohlen W."/>
            <person name="Bisseling T."/>
            <person name="Smit S."/>
            <person name="Geurts R."/>
        </authorList>
    </citation>
    <scope>NUCLEOTIDE SEQUENCE [LARGE SCALE GENOMIC DNA]</scope>
    <source>
        <strain evidence="2">cv. RG33-2</strain>
    </source>
</reference>
<comment type="caution">
    <text evidence="1">The sequence shown here is derived from an EMBL/GenBank/DDBJ whole genome shotgun (WGS) entry which is preliminary data.</text>
</comment>